<feature type="non-terminal residue" evidence="1">
    <location>
        <position position="76"/>
    </location>
</feature>
<organism evidence="1 2">
    <name type="scientific">Pristionchus fissidentatus</name>
    <dbReference type="NCBI Taxonomy" id="1538716"/>
    <lineage>
        <taxon>Eukaryota</taxon>
        <taxon>Metazoa</taxon>
        <taxon>Ecdysozoa</taxon>
        <taxon>Nematoda</taxon>
        <taxon>Chromadorea</taxon>
        <taxon>Rhabditida</taxon>
        <taxon>Rhabditina</taxon>
        <taxon>Diplogasteromorpha</taxon>
        <taxon>Diplogasteroidea</taxon>
        <taxon>Neodiplogasteridae</taxon>
        <taxon>Pristionchus</taxon>
    </lineage>
</organism>
<gene>
    <name evidence="1" type="ORF">PFISCL1PPCAC_8738</name>
</gene>
<proteinExistence type="predicted"/>
<evidence type="ECO:0000313" key="1">
    <source>
        <dbReference type="EMBL" id="GMT17441.1"/>
    </source>
</evidence>
<accession>A0AAV5VDH5</accession>
<feature type="non-terminal residue" evidence="1">
    <location>
        <position position="1"/>
    </location>
</feature>
<reference evidence="1" key="1">
    <citation type="submission" date="2023-10" db="EMBL/GenBank/DDBJ databases">
        <title>Genome assembly of Pristionchus species.</title>
        <authorList>
            <person name="Yoshida K."/>
            <person name="Sommer R.J."/>
        </authorList>
    </citation>
    <scope>NUCLEOTIDE SEQUENCE</scope>
    <source>
        <strain evidence="1">RS5133</strain>
    </source>
</reference>
<comment type="caution">
    <text evidence="1">The sequence shown here is derived from an EMBL/GenBank/DDBJ whole genome shotgun (WGS) entry which is preliminary data.</text>
</comment>
<sequence length="76" mass="7791">AMSSSTGGSNGGGPQGGNFSSYINALNNFDDKSGGFGEKLNYFNGSNSGQRFSSMNGLNSNEAVNNMQIPLSMVSA</sequence>
<dbReference type="Proteomes" id="UP001432322">
    <property type="component" value="Unassembled WGS sequence"/>
</dbReference>
<evidence type="ECO:0000313" key="2">
    <source>
        <dbReference type="Proteomes" id="UP001432322"/>
    </source>
</evidence>
<dbReference type="EMBL" id="BTSY01000003">
    <property type="protein sequence ID" value="GMT17441.1"/>
    <property type="molecule type" value="Genomic_DNA"/>
</dbReference>
<keyword evidence="2" id="KW-1185">Reference proteome</keyword>
<name>A0AAV5VDH5_9BILA</name>
<dbReference type="AlphaFoldDB" id="A0AAV5VDH5"/>
<protein>
    <submittedName>
        <fullName evidence="1">Uncharacterized protein</fullName>
    </submittedName>
</protein>